<reference evidence="2 3" key="1">
    <citation type="submission" date="2014-06" db="EMBL/GenBank/DDBJ databases">
        <title>Draft genome sequence of Bacillus manliponensis JCM 15802 (MCCC 1A00708).</title>
        <authorList>
            <person name="Lai Q."/>
            <person name="Liu Y."/>
            <person name="Shao Z."/>
        </authorList>
    </citation>
    <scope>NUCLEOTIDE SEQUENCE [LARGE SCALE GENOMIC DNA]</scope>
    <source>
        <strain evidence="2 3">JCM 15802</strain>
    </source>
</reference>
<dbReference type="STRING" id="574376.BAMA_04840"/>
<evidence type="ECO:0008006" key="4">
    <source>
        <dbReference type="Google" id="ProtNLM"/>
    </source>
</evidence>
<dbReference type="RefSeq" id="WP_034640661.1">
    <property type="nucleotide sequence ID" value="NZ_CBCSJC010000014.1"/>
</dbReference>
<dbReference type="EMBL" id="JOTN01000013">
    <property type="protein sequence ID" value="KEK18583.1"/>
    <property type="molecule type" value="Genomic_DNA"/>
</dbReference>
<feature type="transmembrane region" description="Helical" evidence="1">
    <location>
        <begin position="75"/>
        <end position="96"/>
    </location>
</feature>
<dbReference type="Proteomes" id="UP000027822">
    <property type="component" value="Unassembled WGS sequence"/>
</dbReference>
<dbReference type="eggNOG" id="ENOG50331UU">
    <property type="taxonomic scope" value="Bacteria"/>
</dbReference>
<accession>A0A073K8J5</accession>
<gene>
    <name evidence="2" type="ORF">BAMA_04840</name>
</gene>
<sequence length="144" mass="16624">MKLSEFVQNTIRDFLIIFASIVIIITILRQIYYPNMAFDLKSIYIIIAFSFLSALTGFILYSPNEISEKKMRIKIAIHFFTLEILLITLGGIFGILKSGLDVITMALQIAVIYIIVRLLSWKNDIEEAQKINEKLKTFKKNDNE</sequence>
<keyword evidence="1" id="KW-0812">Transmembrane</keyword>
<feature type="transmembrane region" description="Helical" evidence="1">
    <location>
        <begin position="102"/>
        <end position="120"/>
    </location>
</feature>
<keyword evidence="3" id="KW-1185">Reference proteome</keyword>
<name>A0A073K8J5_9BACI</name>
<dbReference type="Pfam" id="PF11457">
    <property type="entry name" value="DUF3021"/>
    <property type="match status" value="1"/>
</dbReference>
<comment type="caution">
    <text evidence="2">The sequence shown here is derived from an EMBL/GenBank/DDBJ whole genome shotgun (WGS) entry which is preliminary data.</text>
</comment>
<organism evidence="2 3">
    <name type="scientific">Bacillus manliponensis</name>
    <dbReference type="NCBI Taxonomy" id="574376"/>
    <lineage>
        <taxon>Bacteria</taxon>
        <taxon>Bacillati</taxon>
        <taxon>Bacillota</taxon>
        <taxon>Bacilli</taxon>
        <taxon>Bacillales</taxon>
        <taxon>Bacillaceae</taxon>
        <taxon>Bacillus</taxon>
        <taxon>Bacillus cereus group</taxon>
    </lineage>
</organism>
<evidence type="ECO:0000313" key="2">
    <source>
        <dbReference type="EMBL" id="KEK18583.1"/>
    </source>
</evidence>
<keyword evidence="1" id="KW-0472">Membrane</keyword>
<feature type="transmembrane region" description="Helical" evidence="1">
    <location>
        <begin position="12"/>
        <end position="31"/>
    </location>
</feature>
<keyword evidence="1" id="KW-1133">Transmembrane helix</keyword>
<evidence type="ECO:0000313" key="3">
    <source>
        <dbReference type="Proteomes" id="UP000027822"/>
    </source>
</evidence>
<proteinExistence type="predicted"/>
<dbReference type="AlphaFoldDB" id="A0A073K8J5"/>
<protein>
    <recommendedName>
        <fullName evidence="4">DUF3021 domain-containing protein</fullName>
    </recommendedName>
</protein>
<dbReference type="InterPro" id="IPR021560">
    <property type="entry name" value="DUF3021"/>
</dbReference>
<evidence type="ECO:0000256" key="1">
    <source>
        <dbReference type="SAM" id="Phobius"/>
    </source>
</evidence>
<dbReference type="OrthoDB" id="2734858at2"/>
<feature type="transmembrane region" description="Helical" evidence="1">
    <location>
        <begin position="43"/>
        <end position="63"/>
    </location>
</feature>